<gene>
    <name evidence="2" type="ORF">VTJ83DRAFT_2754</name>
</gene>
<dbReference type="PANTHER" id="PTHR47332:SF6">
    <property type="entry name" value="SET DOMAIN-CONTAINING PROTEIN"/>
    <property type="match status" value="1"/>
</dbReference>
<accession>A0ABR4DKA7</accession>
<keyword evidence="1" id="KW-0732">Signal</keyword>
<dbReference type="CDD" id="cd20071">
    <property type="entry name" value="SET_SMYD"/>
    <property type="match status" value="1"/>
</dbReference>
<reference evidence="2 3" key="1">
    <citation type="journal article" date="2024" name="Commun. Biol.">
        <title>Comparative genomic analysis of thermophilic fungi reveals convergent evolutionary adaptations and gene losses.</title>
        <authorList>
            <person name="Steindorff A.S."/>
            <person name="Aguilar-Pontes M.V."/>
            <person name="Robinson A.J."/>
            <person name="Andreopoulos B."/>
            <person name="LaButti K."/>
            <person name="Kuo A."/>
            <person name="Mondo S."/>
            <person name="Riley R."/>
            <person name="Otillar R."/>
            <person name="Haridas S."/>
            <person name="Lipzen A."/>
            <person name="Grimwood J."/>
            <person name="Schmutz J."/>
            <person name="Clum A."/>
            <person name="Reid I.D."/>
            <person name="Moisan M.C."/>
            <person name="Butler G."/>
            <person name="Nguyen T.T.M."/>
            <person name="Dewar K."/>
            <person name="Conant G."/>
            <person name="Drula E."/>
            <person name="Henrissat B."/>
            <person name="Hansel C."/>
            <person name="Singer S."/>
            <person name="Hutchinson M.I."/>
            <person name="de Vries R.P."/>
            <person name="Natvig D.O."/>
            <person name="Powell A.J."/>
            <person name="Tsang A."/>
            <person name="Grigoriev I.V."/>
        </authorList>
    </citation>
    <scope>NUCLEOTIDE SEQUENCE [LARGE SCALE GENOMIC DNA]</scope>
    <source>
        <strain evidence="2 3">ATCC 22073</strain>
    </source>
</reference>
<evidence type="ECO:0008006" key="4">
    <source>
        <dbReference type="Google" id="ProtNLM"/>
    </source>
</evidence>
<dbReference type="InterPro" id="IPR046341">
    <property type="entry name" value="SET_dom_sf"/>
</dbReference>
<feature type="signal peptide" evidence="1">
    <location>
        <begin position="1"/>
        <end position="21"/>
    </location>
</feature>
<dbReference type="SUPFAM" id="SSF82199">
    <property type="entry name" value="SET domain"/>
    <property type="match status" value="1"/>
</dbReference>
<protein>
    <recommendedName>
        <fullName evidence="4">SET domain-containing protein</fullName>
    </recommendedName>
</protein>
<evidence type="ECO:0000313" key="2">
    <source>
        <dbReference type="EMBL" id="KAL2270570.1"/>
    </source>
</evidence>
<keyword evidence="3" id="KW-1185">Reference proteome</keyword>
<evidence type="ECO:0000313" key="3">
    <source>
        <dbReference type="Proteomes" id="UP001600064"/>
    </source>
</evidence>
<dbReference type="RefSeq" id="XP_070869294.1">
    <property type="nucleotide sequence ID" value="XM_071009059.1"/>
</dbReference>
<dbReference type="GeneID" id="98123703"/>
<dbReference type="Gene3D" id="2.170.270.10">
    <property type="entry name" value="SET domain"/>
    <property type="match status" value="1"/>
</dbReference>
<feature type="chain" id="PRO_5046461285" description="SET domain-containing protein" evidence="1">
    <location>
        <begin position="22"/>
        <end position="443"/>
    </location>
</feature>
<dbReference type="Proteomes" id="UP001600064">
    <property type="component" value="Unassembled WGS sequence"/>
</dbReference>
<dbReference type="InterPro" id="IPR053185">
    <property type="entry name" value="SET_domain_protein"/>
</dbReference>
<name>A0ABR4DKA7_9PEZI</name>
<proteinExistence type="predicted"/>
<comment type="caution">
    <text evidence="2">The sequence shown here is derived from an EMBL/GenBank/DDBJ whole genome shotgun (WGS) entry which is preliminary data.</text>
</comment>
<evidence type="ECO:0000256" key="1">
    <source>
        <dbReference type="SAM" id="SignalP"/>
    </source>
</evidence>
<organism evidence="2 3">
    <name type="scientific">Remersonia thermophila</name>
    <dbReference type="NCBI Taxonomy" id="72144"/>
    <lineage>
        <taxon>Eukaryota</taxon>
        <taxon>Fungi</taxon>
        <taxon>Dikarya</taxon>
        <taxon>Ascomycota</taxon>
        <taxon>Pezizomycotina</taxon>
        <taxon>Sordariomycetes</taxon>
        <taxon>Sordariomycetidae</taxon>
        <taxon>Sordariales</taxon>
        <taxon>Sordariales incertae sedis</taxon>
        <taxon>Remersonia</taxon>
    </lineage>
</organism>
<dbReference type="EMBL" id="JAZGUE010000002">
    <property type="protein sequence ID" value="KAL2270570.1"/>
    <property type="molecule type" value="Genomic_DNA"/>
</dbReference>
<sequence length="443" mass="49684">MTRLSLARAFVLGLLAPLAGAEGSQERADPALVGKDDGLGYEEIEKTIIYTDNATAPAVHLPPVQGWWDSKICSSDDNYCVFTNLRAAKGRGIVAVTRPEELEKLEKVEELLDKSENRYLIDNHGSALEEKDLPEHDGVPGLVATKALRRNKPLFAWTPVLLAHKQMFQKGGPSKKERARLLEAAVGFLPPDTRAAFDKQRRRPGDNSGLNPRSIEEILKAHPWEVNLGFTWNRDPDAHSRHYVSFPEAGLLQHDCRANTAAYIDERFTLRATVARRVSPGEALTVSYVDPFLSRKERNAFVRKHRAPRGPDGKPTHGCRCSACAGPDKDKREERLRELLELRGELRNHDSRKVDLAMIERFVKLVEEEGLHAKYAEAYELAALNFNYLGDDKRAKKYADKAVQAGIVEGGLESNDVVAMRIMANDITGHYSYRYNLKRRGQA</sequence>
<dbReference type="PANTHER" id="PTHR47332">
    <property type="entry name" value="SET DOMAIN-CONTAINING PROTEIN 5"/>
    <property type="match status" value="1"/>
</dbReference>